<keyword evidence="11" id="KW-0315">Glutamine amidotransferase</keyword>
<keyword evidence="10 16" id="KW-0067">ATP-binding</keyword>
<dbReference type="HAMAP" id="MF_00344">
    <property type="entry name" value="GMP_synthase"/>
    <property type="match status" value="1"/>
</dbReference>
<dbReference type="InterPro" id="IPR022310">
    <property type="entry name" value="NAD/GMP_synthase"/>
</dbReference>
<organism evidence="18 19">
    <name type="scientific">Sclerotinia trifoliorum</name>
    <dbReference type="NCBI Taxonomy" id="28548"/>
    <lineage>
        <taxon>Eukaryota</taxon>
        <taxon>Fungi</taxon>
        <taxon>Dikarya</taxon>
        <taxon>Ascomycota</taxon>
        <taxon>Pezizomycotina</taxon>
        <taxon>Leotiomycetes</taxon>
        <taxon>Helotiales</taxon>
        <taxon>Sclerotiniaceae</taxon>
        <taxon>Sclerotinia</taxon>
    </lineage>
</organism>
<evidence type="ECO:0000256" key="6">
    <source>
        <dbReference type="ARBA" id="ARBA00022598"/>
    </source>
</evidence>
<gene>
    <name evidence="18" type="ORF">SCLTRI_LOCUS1064</name>
</gene>
<dbReference type="CDD" id="cd01742">
    <property type="entry name" value="GATase1_GMP_Synthase"/>
    <property type="match status" value="1"/>
</dbReference>
<dbReference type="InterPro" id="IPR004739">
    <property type="entry name" value="GMP_synth_GATase"/>
</dbReference>
<comment type="caution">
    <text evidence="18">The sequence shown here is derived from an EMBL/GenBank/DDBJ whole genome shotgun (WGS) entry which is preliminary data.</text>
</comment>
<dbReference type="OrthoDB" id="1724632at2759"/>
<dbReference type="NCBIfam" id="NF000848">
    <property type="entry name" value="PRK00074.1"/>
    <property type="match status" value="1"/>
</dbReference>
<dbReference type="PANTHER" id="PTHR11922">
    <property type="entry name" value="GMP SYNTHASE-RELATED"/>
    <property type="match status" value="1"/>
</dbReference>
<dbReference type="GO" id="GO:0005829">
    <property type="term" value="C:cytosol"/>
    <property type="evidence" value="ECO:0007669"/>
    <property type="project" value="UniProtKB-SubCell"/>
</dbReference>
<dbReference type="Gene3D" id="3.40.50.620">
    <property type="entry name" value="HUPs"/>
    <property type="match status" value="1"/>
</dbReference>
<dbReference type="GO" id="GO:0005524">
    <property type="term" value="F:ATP binding"/>
    <property type="evidence" value="ECO:0007669"/>
    <property type="project" value="UniProtKB-UniRule"/>
</dbReference>
<evidence type="ECO:0000256" key="14">
    <source>
        <dbReference type="ARBA" id="ARBA00044933"/>
    </source>
</evidence>
<comment type="subunit">
    <text evidence="3">Homodimer.</text>
</comment>
<dbReference type="Proteomes" id="UP000624404">
    <property type="component" value="Unassembled WGS sequence"/>
</dbReference>
<dbReference type="InterPro" id="IPR001674">
    <property type="entry name" value="GMP_synth_C"/>
</dbReference>
<dbReference type="NCBIfam" id="TIGR00884">
    <property type="entry name" value="guaA_Cterm"/>
    <property type="match status" value="1"/>
</dbReference>
<dbReference type="InterPro" id="IPR029062">
    <property type="entry name" value="Class_I_gatase-like"/>
</dbReference>
<keyword evidence="8 16" id="KW-0332">GMP biosynthesis</keyword>
<dbReference type="InterPro" id="IPR014729">
    <property type="entry name" value="Rossmann-like_a/b/a_fold"/>
</dbReference>
<feature type="domain" description="GMPS ATP-PPase" evidence="17">
    <location>
        <begin position="214"/>
        <end position="420"/>
    </location>
</feature>
<keyword evidence="7 16" id="KW-0547">Nucleotide-binding</keyword>
<evidence type="ECO:0000256" key="2">
    <source>
        <dbReference type="ARBA" id="ARBA00005153"/>
    </source>
</evidence>
<evidence type="ECO:0000256" key="9">
    <source>
        <dbReference type="ARBA" id="ARBA00022755"/>
    </source>
</evidence>
<dbReference type="InterPro" id="IPR022955">
    <property type="entry name" value="GMP_synthase"/>
</dbReference>
<dbReference type="Pfam" id="PF00958">
    <property type="entry name" value="GMP_synt_C"/>
    <property type="match status" value="1"/>
</dbReference>
<evidence type="ECO:0000256" key="13">
    <source>
        <dbReference type="ARBA" id="ARBA00031356"/>
    </source>
</evidence>
<dbReference type="FunFam" id="3.40.50.620:FF:000001">
    <property type="entry name" value="GMP synthase [glutamine-hydrolyzing]"/>
    <property type="match status" value="1"/>
</dbReference>
<comment type="function">
    <text evidence="14">Catalyzes the conversion of xanthine monophosphate (XMP) to GMP in the presence of glutamine and ATP through an adenyl-XMP intermediate.</text>
</comment>
<evidence type="ECO:0000256" key="7">
    <source>
        <dbReference type="ARBA" id="ARBA00022741"/>
    </source>
</evidence>
<dbReference type="PRINTS" id="PR00097">
    <property type="entry name" value="ANTSNTHASEII"/>
</dbReference>
<dbReference type="Gene3D" id="3.40.50.880">
    <property type="match status" value="1"/>
</dbReference>
<dbReference type="PRINTS" id="PR00096">
    <property type="entry name" value="GATASE"/>
</dbReference>
<evidence type="ECO:0000313" key="19">
    <source>
        <dbReference type="Proteomes" id="UP000624404"/>
    </source>
</evidence>
<dbReference type="FunFam" id="3.40.50.880:FF:000001">
    <property type="entry name" value="GMP synthase [glutamine-hydrolyzing]"/>
    <property type="match status" value="1"/>
</dbReference>
<feature type="binding site" evidence="16">
    <location>
        <begin position="242"/>
        <end position="248"/>
    </location>
    <ligand>
        <name>ATP</name>
        <dbReference type="ChEBI" id="CHEBI:30616"/>
    </ligand>
</feature>
<evidence type="ECO:0000259" key="17">
    <source>
        <dbReference type="PROSITE" id="PS51553"/>
    </source>
</evidence>
<evidence type="ECO:0000256" key="5">
    <source>
        <dbReference type="ARBA" id="ARBA00021562"/>
    </source>
</evidence>
<evidence type="ECO:0000256" key="12">
    <source>
        <dbReference type="ARBA" id="ARBA00030464"/>
    </source>
</evidence>
<dbReference type="SUPFAM" id="SSF52402">
    <property type="entry name" value="Adenine nucleotide alpha hydrolases-like"/>
    <property type="match status" value="1"/>
</dbReference>
<dbReference type="PROSITE" id="PS51273">
    <property type="entry name" value="GATASE_TYPE_1"/>
    <property type="match status" value="1"/>
</dbReference>
<keyword evidence="9 16" id="KW-0658">Purine biosynthesis</keyword>
<dbReference type="SUPFAM" id="SSF52317">
    <property type="entry name" value="Class I glutamine amidotransferase-like"/>
    <property type="match status" value="1"/>
</dbReference>
<protein>
    <recommendedName>
        <fullName evidence="5">GMP synthase [glutamine-hydrolyzing]</fullName>
        <ecNumber evidence="4">6.3.5.2</ecNumber>
    </recommendedName>
    <alternativeName>
        <fullName evidence="12">GMP synthetase</fullName>
    </alternativeName>
    <alternativeName>
        <fullName evidence="13">Glutamine amidotransferase</fullName>
    </alternativeName>
</protein>
<name>A0A8H2VM59_9HELO</name>
<evidence type="ECO:0000256" key="15">
    <source>
        <dbReference type="ARBA" id="ARBA00049404"/>
    </source>
</evidence>
<dbReference type="Gene3D" id="3.30.300.10">
    <property type="match status" value="1"/>
</dbReference>
<reference evidence="18" key="1">
    <citation type="submission" date="2020-10" db="EMBL/GenBank/DDBJ databases">
        <authorList>
            <person name="Kusch S."/>
        </authorList>
    </citation>
    <scope>NUCLEOTIDE SEQUENCE</scope>
    <source>
        <strain evidence="18">SwB9</strain>
    </source>
</reference>
<dbReference type="EMBL" id="CAJHIA010000004">
    <property type="protein sequence ID" value="CAD6441274.1"/>
    <property type="molecule type" value="Genomic_DNA"/>
</dbReference>
<dbReference type="Pfam" id="PF00117">
    <property type="entry name" value="GATase"/>
    <property type="match status" value="1"/>
</dbReference>
<evidence type="ECO:0000256" key="16">
    <source>
        <dbReference type="PROSITE-ProRule" id="PRU00886"/>
    </source>
</evidence>
<dbReference type="InterPro" id="IPR025777">
    <property type="entry name" value="GMPS_ATP_PPase_dom"/>
</dbReference>
<dbReference type="Pfam" id="PF02540">
    <property type="entry name" value="NAD_synthase"/>
    <property type="match status" value="1"/>
</dbReference>
<evidence type="ECO:0000256" key="8">
    <source>
        <dbReference type="ARBA" id="ARBA00022749"/>
    </source>
</evidence>
<keyword evidence="19" id="KW-1185">Reference proteome</keyword>
<evidence type="ECO:0000256" key="4">
    <source>
        <dbReference type="ARBA" id="ARBA00012746"/>
    </source>
</evidence>
<sequence length="545" mass="60115">MSSTQIPAEIEPHRVYDTILTLDFGSQYTHLITRRLRELNVYSEMLPCTQKLADLDWKPKGIILSGGPYSVYEDGAPHVDPAYFELGVPILGICYGMQEIAYRISKDNVIAGTAREYGHADLKAKKVDNGHVDRLFAGLEGDVKVWMSHGDKLGALPDGFHTIATTQNSEYAAIAHESQHIYALQFHPEVTHTENGIQLLKNFAVGICGAQTNWTMAKFVDQEIARIRTLVGEKGQVLGAVSGGVDSTVAAKLMHEAIGDRFHAVLVNNGVMRLNECEQVRKTLTENLGINLIVADASEQFLDGLAGLDEPEAKRKFIGGKFIDVFEAEAKKIEDAAANSDKAGKIEFFLQGTLYPDVIESISFKGPSATIKTHHNVGGLPKRMTEGQGLKLIEPLRELFKDEVRQLGRELGIAHELVMRHPFPGPGIAIRVLGEVTRERVEMARQADHIFISMIREAGLYDNIGQAFAAVDPSRAVGVMGDKRMYGNIIILRAVQTTDFMTAIAYPFENAFLSKVSTRIINEVHGVCRVVYDYTSKPPGTIELE</sequence>
<proteinExistence type="inferred from homology"/>
<dbReference type="PROSITE" id="PS51553">
    <property type="entry name" value="GMPS_ATP_PPASE"/>
    <property type="match status" value="1"/>
</dbReference>
<evidence type="ECO:0000256" key="1">
    <source>
        <dbReference type="ARBA" id="ARBA00004514"/>
    </source>
</evidence>
<dbReference type="FunFam" id="3.30.300.10:FF:000017">
    <property type="entry name" value="GMP synthase [glutamine-hydrolyzing]"/>
    <property type="match status" value="1"/>
</dbReference>
<dbReference type="PANTHER" id="PTHR11922:SF2">
    <property type="entry name" value="GMP SYNTHASE [GLUTAMINE-HYDROLYZING]"/>
    <property type="match status" value="1"/>
</dbReference>
<comment type="catalytic activity">
    <reaction evidence="15">
        <text>XMP + L-glutamine + ATP + H2O = GMP + L-glutamate + AMP + diphosphate + 2 H(+)</text>
        <dbReference type="Rhea" id="RHEA:11680"/>
        <dbReference type="ChEBI" id="CHEBI:15377"/>
        <dbReference type="ChEBI" id="CHEBI:15378"/>
        <dbReference type="ChEBI" id="CHEBI:29985"/>
        <dbReference type="ChEBI" id="CHEBI:30616"/>
        <dbReference type="ChEBI" id="CHEBI:33019"/>
        <dbReference type="ChEBI" id="CHEBI:57464"/>
        <dbReference type="ChEBI" id="CHEBI:58115"/>
        <dbReference type="ChEBI" id="CHEBI:58359"/>
        <dbReference type="ChEBI" id="CHEBI:456215"/>
        <dbReference type="EC" id="6.3.5.2"/>
    </reaction>
</comment>
<dbReference type="SUPFAM" id="SSF54810">
    <property type="entry name" value="GMP synthetase C-terminal dimerisation domain"/>
    <property type="match status" value="1"/>
</dbReference>
<keyword evidence="6" id="KW-0436">Ligase</keyword>
<evidence type="ECO:0000256" key="3">
    <source>
        <dbReference type="ARBA" id="ARBA00011738"/>
    </source>
</evidence>
<dbReference type="UniPathway" id="UPA00189">
    <property type="reaction ID" value="UER00296"/>
</dbReference>
<evidence type="ECO:0000256" key="11">
    <source>
        <dbReference type="ARBA" id="ARBA00022962"/>
    </source>
</evidence>
<comment type="subcellular location">
    <subcellularLocation>
        <location evidence="1">Cytoplasm</location>
        <location evidence="1">Cytosol</location>
    </subcellularLocation>
</comment>
<dbReference type="CDD" id="cd01997">
    <property type="entry name" value="GMP_synthase_C"/>
    <property type="match status" value="1"/>
</dbReference>
<dbReference type="NCBIfam" id="TIGR00888">
    <property type="entry name" value="guaA_Nterm"/>
    <property type="match status" value="1"/>
</dbReference>
<accession>A0A8H2VM59</accession>
<evidence type="ECO:0000313" key="18">
    <source>
        <dbReference type="EMBL" id="CAD6441274.1"/>
    </source>
</evidence>
<dbReference type="GO" id="GO:0003921">
    <property type="term" value="F:GMP synthase activity"/>
    <property type="evidence" value="ECO:0007669"/>
    <property type="project" value="InterPro"/>
</dbReference>
<dbReference type="AlphaFoldDB" id="A0A8H2VM59"/>
<dbReference type="InterPro" id="IPR017926">
    <property type="entry name" value="GATASE"/>
</dbReference>
<evidence type="ECO:0000256" key="10">
    <source>
        <dbReference type="ARBA" id="ARBA00022840"/>
    </source>
</evidence>
<dbReference type="EC" id="6.3.5.2" evidence="4"/>
<comment type="pathway">
    <text evidence="2">Purine metabolism; GMP biosynthesis; GMP from XMP (L-Gln route): step 1/1.</text>
</comment>